<keyword evidence="1" id="KW-0479">Metal-binding</keyword>
<evidence type="ECO:0000256" key="1">
    <source>
        <dbReference type="ARBA" id="ARBA00022723"/>
    </source>
</evidence>
<accession>A0A6J1R2X0</accession>
<dbReference type="Gene3D" id="6.20.210.20">
    <property type="entry name" value="THAP domain"/>
    <property type="match status" value="1"/>
</dbReference>
<dbReference type="OrthoDB" id="8123246at2759"/>
<keyword evidence="2 5" id="KW-0863">Zinc-finger</keyword>
<dbReference type="SMART" id="SM00692">
    <property type="entry name" value="DM3"/>
    <property type="match status" value="1"/>
</dbReference>
<feature type="region of interest" description="Disordered" evidence="6">
    <location>
        <begin position="85"/>
        <end position="114"/>
    </location>
</feature>
<evidence type="ECO:0000256" key="4">
    <source>
        <dbReference type="ARBA" id="ARBA00023125"/>
    </source>
</evidence>
<evidence type="ECO:0000313" key="8">
    <source>
        <dbReference type="Proteomes" id="UP000504618"/>
    </source>
</evidence>
<evidence type="ECO:0000313" key="9">
    <source>
        <dbReference type="RefSeq" id="XP_024888473.1"/>
    </source>
</evidence>
<dbReference type="Pfam" id="PF05485">
    <property type="entry name" value="THAP"/>
    <property type="match status" value="1"/>
</dbReference>
<sequence>MPCCCVTGCHNRAEKGHKLYKLPQGHRNETRRKLWIQNIGRKGKLPLNAYVCRAHFTDDQFELKRADHKKLLKWNAVPTIFSHSRTIKRESPSEQKAAVLTRHETSDSPKKATAEESLKTEFIIKTEVEESCKDNSDEVLALKCKLNASLKEIHTLRTTIFQLQAIIEKLVEKNCMDKT</sequence>
<dbReference type="RefSeq" id="XP_024888473.1">
    <property type="nucleotide sequence ID" value="XM_025032705.1"/>
</dbReference>
<feature type="domain" description="THAP-type" evidence="7">
    <location>
        <begin position="1"/>
        <end position="81"/>
    </location>
</feature>
<dbReference type="InterPro" id="IPR006612">
    <property type="entry name" value="THAP_Znf"/>
</dbReference>
<keyword evidence="3" id="KW-0862">Zinc</keyword>
<dbReference type="SMART" id="SM00980">
    <property type="entry name" value="THAP"/>
    <property type="match status" value="1"/>
</dbReference>
<evidence type="ECO:0000256" key="2">
    <source>
        <dbReference type="ARBA" id="ARBA00022771"/>
    </source>
</evidence>
<keyword evidence="8" id="KW-1185">Reference proteome</keyword>
<dbReference type="InterPro" id="IPR052224">
    <property type="entry name" value="THAP_domain_protein"/>
</dbReference>
<dbReference type="PANTHER" id="PTHR46927:SF3">
    <property type="entry name" value="THAP-TYPE DOMAIN-CONTAINING PROTEIN"/>
    <property type="match status" value="1"/>
</dbReference>
<gene>
    <name evidence="9 10 11" type="primary">LOC112465234</name>
</gene>
<dbReference type="Proteomes" id="UP000504618">
    <property type="component" value="Unplaced"/>
</dbReference>
<dbReference type="AlphaFoldDB" id="A0A6J1R2X0"/>
<dbReference type="RefSeq" id="XP_024888474.1">
    <property type="nucleotide sequence ID" value="XM_025032706.1"/>
</dbReference>
<evidence type="ECO:0000259" key="7">
    <source>
        <dbReference type="PROSITE" id="PS50950"/>
    </source>
</evidence>
<dbReference type="RefSeq" id="XP_024888475.1">
    <property type="nucleotide sequence ID" value="XM_025032707.1"/>
</dbReference>
<feature type="compositionally biased region" description="Basic and acidic residues" evidence="6">
    <location>
        <begin position="101"/>
        <end position="114"/>
    </location>
</feature>
<protein>
    <submittedName>
        <fullName evidence="9 10">THAP domain-containing protein 4-like</fullName>
    </submittedName>
</protein>
<proteinExistence type="predicted"/>
<evidence type="ECO:0000256" key="5">
    <source>
        <dbReference type="PROSITE-ProRule" id="PRU00309"/>
    </source>
</evidence>
<evidence type="ECO:0000256" key="3">
    <source>
        <dbReference type="ARBA" id="ARBA00022833"/>
    </source>
</evidence>
<name>A0A6J1R2X0_9HYME</name>
<evidence type="ECO:0000313" key="10">
    <source>
        <dbReference type="RefSeq" id="XP_024888474.1"/>
    </source>
</evidence>
<dbReference type="PANTHER" id="PTHR46927">
    <property type="entry name" value="AGAP005574-PA"/>
    <property type="match status" value="1"/>
</dbReference>
<dbReference type="GeneID" id="112465234"/>
<dbReference type="PROSITE" id="PS50950">
    <property type="entry name" value="ZF_THAP"/>
    <property type="match status" value="1"/>
</dbReference>
<dbReference type="InterPro" id="IPR038441">
    <property type="entry name" value="THAP_Znf_sf"/>
</dbReference>
<keyword evidence="4 5" id="KW-0238">DNA-binding</keyword>
<evidence type="ECO:0000256" key="6">
    <source>
        <dbReference type="SAM" id="MobiDB-lite"/>
    </source>
</evidence>
<dbReference type="SUPFAM" id="SSF57716">
    <property type="entry name" value="Glucocorticoid receptor-like (DNA-binding domain)"/>
    <property type="match status" value="1"/>
</dbReference>
<organism evidence="8 9">
    <name type="scientific">Temnothorax curvispinosus</name>
    <dbReference type="NCBI Taxonomy" id="300111"/>
    <lineage>
        <taxon>Eukaryota</taxon>
        <taxon>Metazoa</taxon>
        <taxon>Ecdysozoa</taxon>
        <taxon>Arthropoda</taxon>
        <taxon>Hexapoda</taxon>
        <taxon>Insecta</taxon>
        <taxon>Pterygota</taxon>
        <taxon>Neoptera</taxon>
        <taxon>Endopterygota</taxon>
        <taxon>Hymenoptera</taxon>
        <taxon>Apocrita</taxon>
        <taxon>Aculeata</taxon>
        <taxon>Formicoidea</taxon>
        <taxon>Formicidae</taxon>
        <taxon>Myrmicinae</taxon>
        <taxon>Temnothorax</taxon>
    </lineage>
</organism>
<reference evidence="9 10" key="1">
    <citation type="submission" date="2025-04" db="UniProtKB">
        <authorList>
            <consortium name="RefSeq"/>
        </authorList>
    </citation>
    <scope>IDENTIFICATION</scope>
    <source>
        <tissue evidence="9 10">Whole body</tissue>
    </source>
</reference>
<dbReference type="GO" id="GO:0008270">
    <property type="term" value="F:zinc ion binding"/>
    <property type="evidence" value="ECO:0007669"/>
    <property type="project" value="UniProtKB-KW"/>
</dbReference>
<evidence type="ECO:0000313" key="11">
    <source>
        <dbReference type="RefSeq" id="XP_024888475.1"/>
    </source>
</evidence>
<dbReference type="GO" id="GO:0003677">
    <property type="term" value="F:DNA binding"/>
    <property type="evidence" value="ECO:0007669"/>
    <property type="project" value="UniProtKB-UniRule"/>
</dbReference>